<dbReference type="EMBL" id="JABFTP020000103">
    <property type="protein sequence ID" value="KAL3278366.1"/>
    <property type="molecule type" value="Genomic_DNA"/>
</dbReference>
<evidence type="ECO:0000259" key="1">
    <source>
        <dbReference type="PROSITE" id="PS50848"/>
    </source>
</evidence>
<dbReference type="InterPro" id="IPR051213">
    <property type="entry name" value="START_lipid_transfer"/>
</dbReference>
<dbReference type="InterPro" id="IPR002913">
    <property type="entry name" value="START_lipid-bd_dom"/>
</dbReference>
<dbReference type="PROSITE" id="PS50848">
    <property type="entry name" value="START"/>
    <property type="match status" value="1"/>
</dbReference>
<dbReference type="Gene3D" id="3.30.530.20">
    <property type="match status" value="1"/>
</dbReference>
<comment type="caution">
    <text evidence="2">The sequence shown here is derived from an EMBL/GenBank/DDBJ whole genome shotgun (WGS) entry which is preliminary data.</text>
</comment>
<dbReference type="Pfam" id="PF01852">
    <property type="entry name" value="START"/>
    <property type="match status" value="1"/>
</dbReference>
<dbReference type="PANTHER" id="PTHR19308:SF8">
    <property type="entry name" value="STAR-RELATED LIPID TRANSFER PROTEIN 7, MITOCHONDRIAL"/>
    <property type="match status" value="1"/>
</dbReference>
<protein>
    <recommendedName>
        <fullName evidence="1">START domain-containing protein</fullName>
    </recommendedName>
</protein>
<dbReference type="PANTHER" id="PTHR19308">
    <property type="entry name" value="PHOSPHATIDYLCHOLINE TRANSFER PROTEIN"/>
    <property type="match status" value="1"/>
</dbReference>
<reference evidence="2 3" key="1">
    <citation type="journal article" date="2021" name="BMC Biol.">
        <title>Horizontally acquired antibacterial genes associated with adaptive radiation of ladybird beetles.</title>
        <authorList>
            <person name="Li H.S."/>
            <person name="Tang X.F."/>
            <person name="Huang Y.H."/>
            <person name="Xu Z.Y."/>
            <person name="Chen M.L."/>
            <person name="Du X.Y."/>
            <person name="Qiu B.Y."/>
            <person name="Chen P.T."/>
            <person name="Zhang W."/>
            <person name="Slipinski A."/>
            <person name="Escalona H.E."/>
            <person name="Waterhouse R.M."/>
            <person name="Zwick A."/>
            <person name="Pang H."/>
        </authorList>
    </citation>
    <scope>NUCLEOTIDE SEQUENCE [LARGE SCALE GENOMIC DNA]</scope>
    <source>
        <strain evidence="2">SYSU2018</strain>
    </source>
</reference>
<sequence length="335" mass="40639">MYPRKIPLFHTNLKFGAKIYSPRKSYVLKYFYIIQKMNIFDAFRAIKDVRNTLQLFIKEKGLTYIVNQRFSIYPQVFRKCQSQYLINLWTRQFECVLAQKIRRGHQMFNIYSKLWEEKNVKNFISRVKNCSKRKGTEIMLGSVSLLTFEWDKFRIPEKEMKNHLNDLSYVYTLREKTLCQGCHKKDPTENTENICHCDDYKPPEFPTKYDNWETFIEKKDLVVWRRLQESGHYEYKVYGSYNDVSAEEFLNVQVDTNYRRLWDTTAIILDIVERDPDPKNNSDIIYWEMLWPMLFANRDYVFLRRYLIDYNSKTILMASKSTSHPKYPLKRINFE</sequence>
<keyword evidence="3" id="KW-1185">Reference proteome</keyword>
<accession>A0ABD2NJ87</accession>
<name>A0ABD2NJ87_9CUCU</name>
<proteinExistence type="predicted"/>
<feature type="domain" description="START" evidence="1">
    <location>
        <begin position="210"/>
        <end position="335"/>
    </location>
</feature>
<dbReference type="AlphaFoldDB" id="A0ABD2NJ87"/>
<dbReference type="GO" id="GO:0005737">
    <property type="term" value="C:cytoplasm"/>
    <property type="evidence" value="ECO:0007669"/>
    <property type="project" value="UniProtKB-ARBA"/>
</dbReference>
<gene>
    <name evidence="2" type="ORF">HHI36_013695</name>
</gene>
<dbReference type="SUPFAM" id="SSF55961">
    <property type="entry name" value="Bet v1-like"/>
    <property type="match status" value="1"/>
</dbReference>
<evidence type="ECO:0000313" key="3">
    <source>
        <dbReference type="Proteomes" id="UP001516400"/>
    </source>
</evidence>
<organism evidence="2 3">
    <name type="scientific">Cryptolaemus montrouzieri</name>
    <dbReference type="NCBI Taxonomy" id="559131"/>
    <lineage>
        <taxon>Eukaryota</taxon>
        <taxon>Metazoa</taxon>
        <taxon>Ecdysozoa</taxon>
        <taxon>Arthropoda</taxon>
        <taxon>Hexapoda</taxon>
        <taxon>Insecta</taxon>
        <taxon>Pterygota</taxon>
        <taxon>Neoptera</taxon>
        <taxon>Endopterygota</taxon>
        <taxon>Coleoptera</taxon>
        <taxon>Polyphaga</taxon>
        <taxon>Cucujiformia</taxon>
        <taxon>Coccinelloidea</taxon>
        <taxon>Coccinellidae</taxon>
        <taxon>Scymninae</taxon>
        <taxon>Scymnini</taxon>
        <taxon>Cryptolaemus</taxon>
    </lineage>
</organism>
<dbReference type="Proteomes" id="UP001516400">
    <property type="component" value="Unassembled WGS sequence"/>
</dbReference>
<evidence type="ECO:0000313" key="2">
    <source>
        <dbReference type="EMBL" id="KAL3278366.1"/>
    </source>
</evidence>
<dbReference type="InterPro" id="IPR023393">
    <property type="entry name" value="START-like_dom_sf"/>
</dbReference>